<keyword evidence="3" id="KW-0560">Oxidoreductase</keyword>
<evidence type="ECO:0000256" key="3">
    <source>
        <dbReference type="ARBA" id="ARBA00023002"/>
    </source>
</evidence>
<reference evidence="6" key="1">
    <citation type="submission" date="2019-06" db="EMBL/GenBank/DDBJ databases">
        <title>Draft genome sequence of the griseofulvin-producing fungus Xylaria cubensis strain G536.</title>
        <authorList>
            <person name="Mead M.E."/>
            <person name="Raja H.A."/>
            <person name="Steenwyk J.L."/>
            <person name="Knowles S.L."/>
            <person name="Oberlies N.H."/>
            <person name="Rokas A."/>
        </authorList>
    </citation>
    <scope>NUCLEOTIDE SEQUENCE [LARGE SCALE GENOMIC DNA]</scope>
    <source>
        <strain evidence="6">G536</strain>
    </source>
</reference>
<dbReference type="Pfam" id="PF05368">
    <property type="entry name" value="NmrA"/>
    <property type="match status" value="1"/>
</dbReference>
<evidence type="ECO:0000256" key="2">
    <source>
        <dbReference type="ARBA" id="ARBA00022857"/>
    </source>
</evidence>
<dbReference type="PANTHER" id="PTHR42748:SF30">
    <property type="entry name" value="NMRA-LIKE DOMAIN-CONTAINING PROTEIN"/>
    <property type="match status" value="1"/>
</dbReference>
<comment type="caution">
    <text evidence="5">The sequence shown here is derived from an EMBL/GenBank/DDBJ whole genome shotgun (WGS) entry which is preliminary data.</text>
</comment>
<protein>
    <recommendedName>
        <fullName evidence="4">NmrA-like domain-containing protein</fullName>
    </recommendedName>
</protein>
<feature type="domain" description="NmrA-like" evidence="4">
    <location>
        <begin position="14"/>
        <end position="251"/>
    </location>
</feature>
<organism evidence="5 6">
    <name type="scientific">Xylaria flabelliformis</name>
    <dbReference type="NCBI Taxonomy" id="2512241"/>
    <lineage>
        <taxon>Eukaryota</taxon>
        <taxon>Fungi</taxon>
        <taxon>Dikarya</taxon>
        <taxon>Ascomycota</taxon>
        <taxon>Pezizomycotina</taxon>
        <taxon>Sordariomycetes</taxon>
        <taxon>Xylariomycetidae</taxon>
        <taxon>Xylariales</taxon>
        <taxon>Xylariaceae</taxon>
        <taxon>Xylaria</taxon>
    </lineage>
</organism>
<dbReference type="PANTHER" id="PTHR42748">
    <property type="entry name" value="NITROGEN METABOLITE REPRESSION PROTEIN NMRA FAMILY MEMBER"/>
    <property type="match status" value="1"/>
</dbReference>
<dbReference type="InterPro" id="IPR051164">
    <property type="entry name" value="NmrA-like_oxidored"/>
</dbReference>
<dbReference type="GO" id="GO:0005634">
    <property type="term" value="C:nucleus"/>
    <property type="evidence" value="ECO:0007669"/>
    <property type="project" value="TreeGrafter"/>
</dbReference>
<accession>A0A553HLT8</accession>
<dbReference type="GO" id="GO:0016491">
    <property type="term" value="F:oxidoreductase activity"/>
    <property type="evidence" value="ECO:0007669"/>
    <property type="project" value="UniProtKB-KW"/>
</dbReference>
<dbReference type="EMBL" id="VFLP01000077">
    <property type="protein sequence ID" value="TRX88925.1"/>
    <property type="molecule type" value="Genomic_DNA"/>
</dbReference>
<dbReference type="Proteomes" id="UP000319160">
    <property type="component" value="Unassembled WGS sequence"/>
</dbReference>
<evidence type="ECO:0000256" key="1">
    <source>
        <dbReference type="ARBA" id="ARBA00006328"/>
    </source>
</evidence>
<evidence type="ECO:0000259" key="4">
    <source>
        <dbReference type="Pfam" id="PF05368"/>
    </source>
</evidence>
<evidence type="ECO:0000313" key="5">
    <source>
        <dbReference type="EMBL" id="TRX88925.1"/>
    </source>
</evidence>
<keyword evidence="2" id="KW-0521">NADP</keyword>
<gene>
    <name evidence="5" type="ORF">FHL15_010153</name>
</gene>
<dbReference type="OrthoDB" id="419598at2759"/>
<sequence length="305" mass="34404">MVWLALATKQHGKGRATVDALLARGAKVHAVVRDPTKAAARELEKLGVSLFKGDQDDFEVFRKAAYGCIGIFLNLVERPDNPHPENQAEGILAVCRDTGVQHVVVSTAGWVGSREKWDIPENRAKASEIIPYYEGEILVEDAVRHAGLEFYTILRPFWFHSNYLVPAIDFFQPEVRKFGELVHSFEDWAIFPYINAKDIGQFAAMALTGPAKFAGEEIELASENFTIEEVADVMSRVTGQLITVRKATPEEAARPSPTTRWHIWANAVDLRVDVEALAQKYGYHFTTFEEYLTQEKQQHGLRYLQ</sequence>
<name>A0A553HLT8_9PEZI</name>
<comment type="similarity">
    <text evidence="1">Belongs to the NmrA-type oxidoreductase family.</text>
</comment>
<dbReference type="InterPro" id="IPR036291">
    <property type="entry name" value="NAD(P)-bd_dom_sf"/>
</dbReference>
<dbReference type="STRING" id="2512241.A0A553HLT8"/>
<keyword evidence="6" id="KW-1185">Reference proteome</keyword>
<dbReference type="AlphaFoldDB" id="A0A553HLT8"/>
<dbReference type="InterPro" id="IPR008030">
    <property type="entry name" value="NmrA-like"/>
</dbReference>
<evidence type="ECO:0000313" key="6">
    <source>
        <dbReference type="Proteomes" id="UP000319160"/>
    </source>
</evidence>
<dbReference type="Gene3D" id="3.40.50.720">
    <property type="entry name" value="NAD(P)-binding Rossmann-like Domain"/>
    <property type="match status" value="1"/>
</dbReference>
<dbReference type="SUPFAM" id="SSF51735">
    <property type="entry name" value="NAD(P)-binding Rossmann-fold domains"/>
    <property type="match status" value="1"/>
</dbReference>
<proteinExistence type="inferred from homology"/>